<gene>
    <name evidence="9" type="ORF">ACJIZ3_023795</name>
</gene>
<evidence type="ECO:0000256" key="3">
    <source>
        <dbReference type="ARBA" id="ARBA00022737"/>
    </source>
</evidence>
<organism evidence="9 10">
    <name type="scientific">Penstemon smallii</name>
    <dbReference type="NCBI Taxonomy" id="265156"/>
    <lineage>
        <taxon>Eukaryota</taxon>
        <taxon>Viridiplantae</taxon>
        <taxon>Streptophyta</taxon>
        <taxon>Embryophyta</taxon>
        <taxon>Tracheophyta</taxon>
        <taxon>Spermatophyta</taxon>
        <taxon>Magnoliopsida</taxon>
        <taxon>eudicotyledons</taxon>
        <taxon>Gunneridae</taxon>
        <taxon>Pentapetalae</taxon>
        <taxon>asterids</taxon>
        <taxon>lamiids</taxon>
        <taxon>Lamiales</taxon>
        <taxon>Plantaginaceae</taxon>
        <taxon>Cheloneae</taxon>
        <taxon>Penstemon</taxon>
    </lineage>
</organism>
<dbReference type="PANTHER" id="PTHR23155">
    <property type="entry name" value="DISEASE RESISTANCE PROTEIN RP"/>
    <property type="match status" value="1"/>
</dbReference>
<sequence length="275" mass="31677">MAELVLLEVAVTFALETIRDLVVEEAKFLSAVDDEVKQLQEELGRIHWFLKDAVAPNVDKEKIKAWVMQFQDIAYDNGSRRQRRSGLAKSIKRCICLNEARESHQEGLQIQDLSTRISKLKKDFETYGVKDIIQSGGASSSSRTRQQLRRSYSHVQNFILILDDIWDPIAWESIKKAIHKDARILLTTRKRRVAEVIGPNGFHHQPRLLNEEECWALLQKKSLLNTGEVSKGRLSVNHPSLKCFSFFGWNFIYTIIKRSHVMAYQIFGIPSLPML</sequence>
<dbReference type="InterPro" id="IPR041118">
    <property type="entry name" value="Rx_N"/>
</dbReference>
<dbReference type="InterPro" id="IPR044974">
    <property type="entry name" value="Disease_R_plants"/>
</dbReference>
<dbReference type="EMBL" id="JBJXBP010000003">
    <property type="protein sequence ID" value="KAL3839204.1"/>
    <property type="molecule type" value="Genomic_DNA"/>
</dbReference>
<keyword evidence="10" id="KW-1185">Reference proteome</keyword>
<feature type="domain" description="Disease resistance N-terminal" evidence="8">
    <location>
        <begin position="10"/>
        <end position="76"/>
    </location>
</feature>
<keyword evidence="4" id="KW-0547">Nucleotide-binding</keyword>
<dbReference type="InterPro" id="IPR038005">
    <property type="entry name" value="RX-like_CC"/>
</dbReference>
<dbReference type="Gene3D" id="3.40.50.300">
    <property type="entry name" value="P-loop containing nucleotide triphosphate hydrolases"/>
    <property type="match status" value="1"/>
</dbReference>
<keyword evidence="3" id="KW-0677">Repeat</keyword>
<comment type="caution">
    <text evidence="9">The sequence shown here is derived from an EMBL/GenBank/DDBJ whole genome shotgun (WGS) entry which is preliminary data.</text>
</comment>
<feature type="domain" description="NB-ARC" evidence="7">
    <location>
        <begin position="144"/>
        <end position="223"/>
    </location>
</feature>
<protein>
    <submittedName>
        <fullName evidence="9">Uncharacterized protein</fullName>
    </submittedName>
</protein>
<dbReference type="GO" id="GO:0006952">
    <property type="term" value="P:defense response"/>
    <property type="evidence" value="ECO:0007669"/>
    <property type="project" value="UniProtKB-KW"/>
</dbReference>
<evidence type="ECO:0000259" key="7">
    <source>
        <dbReference type="Pfam" id="PF00931"/>
    </source>
</evidence>
<keyword evidence="5" id="KW-0611">Plant defense</keyword>
<dbReference type="InterPro" id="IPR027417">
    <property type="entry name" value="P-loop_NTPase"/>
</dbReference>
<accession>A0ABD3TQ18</accession>
<proteinExistence type="inferred from homology"/>
<name>A0ABD3TQ18_9LAMI</name>
<dbReference type="Proteomes" id="UP001634393">
    <property type="component" value="Unassembled WGS sequence"/>
</dbReference>
<evidence type="ECO:0000256" key="6">
    <source>
        <dbReference type="ARBA" id="ARBA00022840"/>
    </source>
</evidence>
<keyword evidence="6" id="KW-0067">ATP-binding</keyword>
<dbReference type="SUPFAM" id="SSF52540">
    <property type="entry name" value="P-loop containing nucleoside triphosphate hydrolases"/>
    <property type="match status" value="1"/>
</dbReference>
<evidence type="ECO:0000256" key="2">
    <source>
        <dbReference type="ARBA" id="ARBA00022614"/>
    </source>
</evidence>
<keyword evidence="2" id="KW-0433">Leucine-rich repeat</keyword>
<dbReference type="AlphaFoldDB" id="A0ABD3TQ18"/>
<dbReference type="CDD" id="cd14798">
    <property type="entry name" value="RX-CC_like"/>
    <property type="match status" value="1"/>
</dbReference>
<dbReference type="Pfam" id="PF00931">
    <property type="entry name" value="NB-ARC"/>
    <property type="match status" value="1"/>
</dbReference>
<evidence type="ECO:0000313" key="9">
    <source>
        <dbReference type="EMBL" id="KAL3839204.1"/>
    </source>
</evidence>
<evidence type="ECO:0000256" key="1">
    <source>
        <dbReference type="ARBA" id="ARBA00008894"/>
    </source>
</evidence>
<comment type="similarity">
    <text evidence="1">Belongs to the disease resistance NB-LRR family.</text>
</comment>
<evidence type="ECO:0000256" key="4">
    <source>
        <dbReference type="ARBA" id="ARBA00022741"/>
    </source>
</evidence>
<evidence type="ECO:0000256" key="5">
    <source>
        <dbReference type="ARBA" id="ARBA00022821"/>
    </source>
</evidence>
<dbReference type="GO" id="GO:0005524">
    <property type="term" value="F:ATP binding"/>
    <property type="evidence" value="ECO:0007669"/>
    <property type="project" value="UniProtKB-KW"/>
</dbReference>
<dbReference type="PANTHER" id="PTHR23155:SF1205">
    <property type="entry name" value="DISEASE RESISTANCE PROTEIN RPM1"/>
    <property type="match status" value="1"/>
</dbReference>
<evidence type="ECO:0000313" key="10">
    <source>
        <dbReference type="Proteomes" id="UP001634393"/>
    </source>
</evidence>
<evidence type="ECO:0000259" key="8">
    <source>
        <dbReference type="Pfam" id="PF18052"/>
    </source>
</evidence>
<dbReference type="Pfam" id="PF18052">
    <property type="entry name" value="Rx_N"/>
    <property type="match status" value="1"/>
</dbReference>
<dbReference type="InterPro" id="IPR002182">
    <property type="entry name" value="NB-ARC"/>
</dbReference>
<reference evidence="9 10" key="1">
    <citation type="submission" date="2024-12" db="EMBL/GenBank/DDBJ databases">
        <title>The unique morphological basis and parallel evolutionary history of personate flowers in Penstemon.</title>
        <authorList>
            <person name="Depatie T.H."/>
            <person name="Wessinger C.A."/>
        </authorList>
    </citation>
    <scope>NUCLEOTIDE SEQUENCE [LARGE SCALE GENOMIC DNA]</scope>
    <source>
        <strain evidence="9">WTNN_2</strain>
        <tissue evidence="9">Leaf</tissue>
    </source>
</reference>
<dbReference type="Gene3D" id="1.20.5.4130">
    <property type="match status" value="1"/>
</dbReference>